<dbReference type="Pfam" id="PF00328">
    <property type="entry name" value="His_Phos_2"/>
    <property type="match status" value="1"/>
</dbReference>
<name>A0A3P7KWS0_STRVU</name>
<dbReference type="GO" id="GO:0016791">
    <property type="term" value="F:phosphatase activity"/>
    <property type="evidence" value="ECO:0007669"/>
    <property type="project" value="TreeGrafter"/>
</dbReference>
<keyword evidence="2" id="KW-0732">Signal</keyword>
<feature type="signal peptide" evidence="2">
    <location>
        <begin position="1"/>
        <end position="18"/>
    </location>
</feature>
<evidence type="ECO:0000256" key="2">
    <source>
        <dbReference type="SAM" id="SignalP"/>
    </source>
</evidence>
<evidence type="ECO:0008006" key="5">
    <source>
        <dbReference type="Google" id="ProtNLM"/>
    </source>
</evidence>
<evidence type="ECO:0000313" key="4">
    <source>
        <dbReference type="Proteomes" id="UP000270094"/>
    </source>
</evidence>
<gene>
    <name evidence="3" type="ORF">SVUK_LOCUS9833</name>
</gene>
<dbReference type="InterPro" id="IPR000560">
    <property type="entry name" value="His_Pase_clade-2"/>
</dbReference>
<dbReference type="PANTHER" id="PTHR11567:SF171">
    <property type="entry name" value="ACID PHOSPHATASE FAMILY"/>
    <property type="match status" value="1"/>
</dbReference>
<dbReference type="PANTHER" id="PTHR11567">
    <property type="entry name" value="ACID PHOSPHATASE-RELATED"/>
    <property type="match status" value="1"/>
</dbReference>
<evidence type="ECO:0000256" key="1">
    <source>
        <dbReference type="ARBA" id="ARBA00005375"/>
    </source>
</evidence>
<feature type="chain" id="PRO_5018089490" description="Histidine phosphatase family protein" evidence="2">
    <location>
        <begin position="19"/>
        <end position="220"/>
    </location>
</feature>
<comment type="similarity">
    <text evidence="1">Belongs to the histidine acid phosphatase family.</text>
</comment>
<dbReference type="OrthoDB" id="10257284at2759"/>
<dbReference type="InterPro" id="IPR050645">
    <property type="entry name" value="Histidine_acid_phosphatase"/>
</dbReference>
<sequence>MRFTVLFSLLSCLGIAGAQSSSTLQFVEFRGIQMAFLRGEFIRKNYGIFLGDVYRPSQIRVWTGEDNRTVTSAEALLASAYKPDKARKWLNTLDWQPVAITLNDTRLPFPKWAESIRTSIPLFRNEFHRRMIDAQNDTVGKYHAELLLSYIEDHINRPINQKNKAVFISGHDSNFMALGRYFNITSIAYKLVPYSALLAVELHSRNGTLYVETVPYSREL</sequence>
<reference evidence="3 4" key="1">
    <citation type="submission" date="2018-11" db="EMBL/GenBank/DDBJ databases">
        <authorList>
            <consortium name="Pathogen Informatics"/>
        </authorList>
    </citation>
    <scope>NUCLEOTIDE SEQUENCE [LARGE SCALE GENOMIC DNA]</scope>
</reference>
<keyword evidence="4" id="KW-1185">Reference proteome</keyword>
<accession>A0A3P7KWS0</accession>
<dbReference type="EMBL" id="UYYB01094678">
    <property type="protein sequence ID" value="VDM74835.1"/>
    <property type="molecule type" value="Genomic_DNA"/>
</dbReference>
<dbReference type="Gene3D" id="3.40.50.1240">
    <property type="entry name" value="Phosphoglycerate mutase-like"/>
    <property type="match status" value="2"/>
</dbReference>
<dbReference type="Proteomes" id="UP000270094">
    <property type="component" value="Unassembled WGS sequence"/>
</dbReference>
<proteinExistence type="inferred from homology"/>
<dbReference type="AlphaFoldDB" id="A0A3P7KWS0"/>
<evidence type="ECO:0000313" key="3">
    <source>
        <dbReference type="EMBL" id="VDM74835.1"/>
    </source>
</evidence>
<organism evidence="3 4">
    <name type="scientific">Strongylus vulgaris</name>
    <name type="common">Blood worm</name>
    <dbReference type="NCBI Taxonomy" id="40348"/>
    <lineage>
        <taxon>Eukaryota</taxon>
        <taxon>Metazoa</taxon>
        <taxon>Ecdysozoa</taxon>
        <taxon>Nematoda</taxon>
        <taxon>Chromadorea</taxon>
        <taxon>Rhabditida</taxon>
        <taxon>Rhabditina</taxon>
        <taxon>Rhabditomorpha</taxon>
        <taxon>Strongyloidea</taxon>
        <taxon>Strongylidae</taxon>
        <taxon>Strongylus</taxon>
    </lineage>
</organism>
<protein>
    <recommendedName>
        <fullName evidence="5">Histidine phosphatase family protein</fullName>
    </recommendedName>
</protein>
<dbReference type="SUPFAM" id="SSF53254">
    <property type="entry name" value="Phosphoglycerate mutase-like"/>
    <property type="match status" value="1"/>
</dbReference>
<dbReference type="InterPro" id="IPR029033">
    <property type="entry name" value="His_PPase_superfam"/>
</dbReference>